<feature type="region of interest" description="Disordered" evidence="1">
    <location>
        <begin position="200"/>
        <end position="232"/>
    </location>
</feature>
<sequence>MRVETMGLRTWLLAAFAGWAALVCVLAFAGLGGRLALQPDAALASPPLPALPATGGERLGPADRYADIAARPVFAQDRLPHPFYLSGGNGEGAANTGLRLTGVLITPQLRMATLNTEQGQSLRLRLQGEAVNGWRLLELEPRKATVEGPGGPRTLELQVFNGQGGQPVSATPGHGPVVANGNAPPAPVLPAVAPAPAPAAAMAPAQPPVAPPPAAASTPDPGTAAPPAPSDAQLQAIRERIEARRRQLRERQQTGQ</sequence>
<accession>A0A919FBG9</accession>
<reference evidence="2" key="1">
    <citation type="journal article" date="2014" name="Int. J. Syst. Evol. Microbiol.">
        <title>Complete genome sequence of Corynebacterium casei LMG S-19264T (=DSM 44701T), isolated from a smear-ripened cheese.</title>
        <authorList>
            <consortium name="US DOE Joint Genome Institute (JGI-PGF)"/>
            <person name="Walter F."/>
            <person name="Albersmeier A."/>
            <person name="Kalinowski J."/>
            <person name="Ruckert C."/>
        </authorList>
    </citation>
    <scope>NUCLEOTIDE SEQUENCE</scope>
    <source>
        <strain evidence="2">JCM 13306</strain>
    </source>
</reference>
<proteinExistence type="predicted"/>
<evidence type="ECO:0000313" key="3">
    <source>
        <dbReference type="Proteomes" id="UP000623958"/>
    </source>
</evidence>
<comment type="caution">
    <text evidence="2">The sequence shown here is derived from an EMBL/GenBank/DDBJ whole genome shotgun (WGS) entry which is preliminary data.</text>
</comment>
<feature type="compositionally biased region" description="Pro residues" evidence="1">
    <location>
        <begin position="205"/>
        <end position="214"/>
    </location>
</feature>
<dbReference type="Proteomes" id="UP000623958">
    <property type="component" value="Unassembled WGS sequence"/>
</dbReference>
<keyword evidence="3" id="KW-1185">Reference proteome</keyword>
<gene>
    <name evidence="2" type="ORF">GCM10009090_34720</name>
</gene>
<organism evidence="2 3">
    <name type="scientific">Xanthomonas boreopolis</name>
    <dbReference type="NCBI Taxonomy" id="86183"/>
    <lineage>
        <taxon>Bacteria</taxon>
        <taxon>Pseudomonadati</taxon>
        <taxon>Pseudomonadota</taxon>
        <taxon>Gammaproteobacteria</taxon>
        <taxon>Lysobacterales</taxon>
        <taxon>Lysobacteraceae</taxon>
        <taxon>Xanthomonas</taxon>
    </lineage>
</organism>
<dbReference type="EMBL" id="BNBA01000041">
    <property type="protein sequence ID" value="GHH59972.1"/>
    <property type="molecule type" value="Genomic_DNA"/>
</dbReference>
<name>A0A919FBG9_9XANT</name>
<evidence type="ECO:0000256" key="1">
    <source>
        <dbReference type="SAM" id="MobiDB-lite"/>
    </source>
</evidence>
<protein>
    <recommendedName>
        <fullName evidence="4">General secretion pathway protein GspN</fullName>
    </recommendedName>
</protein>
<reference evidence="2" key="2">
    <citation type="submission" date="2020-09" db="EMBL/GenBank/DDBJ databases">
        <authorList>
            <person name="Sun Q."/>
            <person name="Ohkuma M."/>
        </authorList>
    </citation>
    <scope>NUCLEOTIDE SEQUENCE</scope>
    <source>
        <strain evidence="2">JCM 13306</strain>
    </source>
</reference>
<feature type="region of interest" description="Disordered" evidence="1">
    <location>
        <begin position="162"/>
        <end position="182"/>
    </location>
</feature>
<evidence type="ECO:0000313" key="2">
    <source>
        <dbReference type="EMBL" id="GHH59972.1"/>
    </source>
</evidence>
<evidence type="ECO:0008006" key="4">
    <source>
        <dbReference type="Google" id="ProtNLM"/>
    </source>
</evidence>
<dbReference type="AlphaFoldDB" id="A0A919FBG9"/>
<dbReference type="RefSeq" id="WP_140719817.1">
    <property type="nucleotide sequence ID" value="NZ_BNBA01000041.1"/>
</dbReference>